<organism evidence="3 4">
    <name type="scientific">Mya arenaria</name>
    <name type="common">Soft-shell clam</name>
    <dbReference type="NCBI Taxonomy" id="6604"/>
    <lineage>
        <taxon>Eukaryota</taxon>
        <taxon>Metazoa</taxon>
        <taxon>Spiralia</taxon>
        <taxon>Lophotrochozoa</taxon>
        <taxon>Mollusca</taxon>
        <taxon>Bivalvia</taxon>
        <taxon>Autobranchia</taxon>
        <taxon>Heteroconchia</taxon>
        <taxon>Euheterodonta</taxon>
        <taxon>Imparidentia</taxon>
        <taxon>Neoheterodontei</taxon>
        <taxon>Myida</taxon>
        <taxon>Myoidea</taxon>
        <taxon>Myidae</taxon>
        <taxon>Mya</taxon>
    </lineage>
</organism>
<evidence type="ECO:0000256" key="1">
    <source>
        <dbReference type="SAM" id="MobiDB-lite"/>
    </source>
</evidence>
<feature type="region of interest" description="Disordered" evidence="1">
    <location>
        <begin position="92"/>
        <end position="150"/>
    </location>
</feature>
<feature type="region of interest" description="Disordered" evidence="1">
    <location>
        <begin position="284"/>
        <end position="304"/>
    </location>
</feature>
<accession>A0ABY7DXX5</accession>
<sequence>MLSFPAMLYHAVIWIIVFVSTNGQGTIPRLPRRLLGRWNRRRFQNTTTNPDATTTTTISSLRAARQRQVAERKLQRRMFRRQRLQAREKRLQENIKAKTENSSPSPPSSPLQNMLTTDVAAGELKNSTNSSDSSSKSQLSSWEQQKPPISSQRISAMGNRRMQRLNATQQSTGTGVSSTTTPTLVPAIPRLPRRLLERWNRRRFQDTTTNPDATTTTIGSLRAARQRQGAERKLQRRMFRRQRLREKENRLLEKIKAKTEKLLPSPPSLPSQNMLQTVDVAAGDLKNSTNSSDSSSKSQLSSWEQQKRKMIEKIRKKQVKLDARIAAAKRAIEIVKLREIRKDGAKNKTNSLIDSINLNINSQIHLTHSDGSISNASLPQSDNVNILTEASSTSPNPVPQSTNETTSTPLVNHSNARLGLESPLHQTHSIANIGDPLVPGMELGPGESIPLGIPMNFVPVDLNPFLSNVVAKPGASDTKDRRNSLQTEDETLARFWPPRLAITSDANKGQPLLEIENETPIAGHRSGIPLGSSRRVGIKDINHFGEPLGFSKSDSPPPIKRTEFINSILGGLRQHIQFHRTHQKHGSSEPLNIDHLGAPLQPSIGHSGEPLEPTIGHPGDPLQSSFGHTGKPVPTSIGHPGEPLQPLVGDSGEPFQPSIGNPGEPLPPSIGHPGEPLPPLIGNPGEPLRPSIGHPGEPLRPSIGHPGEPLRPSIGHPGEPIRPSIGHLGEPLQPLISGS</sequence>
<name>A0ABY7DXX5_MYAAR</name>
<proteinExistence type="predicted"/>
<dbReference type="Proteomes" id="UP001164746">
    <property type="component" value="Chromosome 4"/>
</dbReference>
<evidence type="ECO:0000313" key="3">
    <source>
        <dbReference type="EMBL" id="WAR02340.1"/>
    </source>
</evidence>
<feature type="chain" id="PRO_5046526352" evidence="2">
    <location>
        <begin position="24"/>
        <end position="739"/>
    </location>
</feature>
<protein>
    <submittedName>
        <fullName evidence="3">Uncharacterized protein</fullName>
    </submittedName>
</protein>
<evidence type="ECO:0000256" key="2">
    <source>
        <dbReference type="SAM" id="SignalP"/>
    </source>
</evidence>
<feature type="compositionally biased region" description="Low complexity" evidence="1">
    <location>
        <begin position="284"/>
        <end position="302"/>
    </location>
</feature>
<feature type="non-terminal residue" evidence="3">
    <location>
        <position position="1"/>
    </location>
</feature>
<feature type="region of interest" description="Disordered" evidence="1">
    <location>
        <begin position="388"/>
        <end position="410"/>
    </location>
</feature>
<gene>
    <name evidence="3" type="ORF">MAR_008898</name>
</gene>
<feature type="signal peptide" evidence="2">
    <location>
        <begin position="1"/>
        <end position="23"/>
    </location>
</feature>
<feature type="compositionally biased region" description="Low complexity" evidence="1">
    <location>
        <begin position="127"/>
        <end position="141"/>
    </location>
</feature>
<feature type="region of interest" description="Disordered" evidence="1">
    <location>
        <begin position="599"/>
        <end position="739"/>
    </location>
</feature>
<evidence type="ECO:0000313" key="4">
    <source>
        <dbReference type="Proteomes" id="UP001164746"/>
    </source>
</evidence>
<feature type="compositionally biased region" description="Pro residues" evidence="1">
    <location>
        <begin position="664"/>
        <end position="681"/>
    </location>
</feature>
<keyword evidence="2" id="KW-0732">Signal</keyword>
<keyword evidence="4" id="KW-1185">Reference proteome</keyword>
<reference evidence="3" key="1">
    <citation type="submission" date="2022-11" db="EMBL/GenBank/DDBJ databases">
        <title>Centuries of genome instability and evolution in soft-shell clam transmissible cancer (bioRxiv).</title>
        <authorList>
            <person name="Hart S.F.M."/>
            <person name="Yonemitsu M.A."/>
            <person name="Giersch R.M."/>
            <person name="Beal B.F."/>
            <person name="Arriagada G."/>
            <person name="Davis B.W."/>
            <person name="Ostrander E.A."/>
            <person name="Goff S.P."/>
            <person name="Metzger M.J."/>
        </authorList>
    </citation>
    <scope>NUCLEOTIDE SEQUENCE</scope>
    <source>
        <strain evidence="3">MELC-2E11</strain>
        <tissue evidence="3">Siphon/mantle</tissue>
    </source>
</reference>
<dbReference type="EMBL" id="CP111015">
    <property type="protein sequence ID" value="WAR02340.1"/>
    <property type="molecule type" value="Genomic_DNA"/>
</dbReference>